<proteinExistence type="predicted"/>
<gene>
    <name evidence="2" type="ORF">F7Q99_26845</name>
</gene>
<keyword evidence="3" id="KW-1185">Reference proteome</keyword>
<dbReference type="InterPro" id="IPR036388">
    <property type="entry name" value="WH-like_DNA-bd_sf"/>
</dbReference>
<dbReference type="PROSITE" id="PS50043">
    <property type="entry name" value="HTH_LUXR_2"/>
    <property type="match status" value="1"/>
</dbReference>
<feature type="domain" description="HTH luxR-type" evidence="1">
    <location>
        <begin position="258"/>
        <end position="323"/>
    </location>
</feature>
<protein>
    <submittedName>
        <fullName evidence="2">Helix-turn-helix transcriptional regulator</fullName>
    </submittedName>
</protein>
<dbReference type="RefSeq" id="WP_153465491.1">
    <property type="nucleotide sequence ID" value="NZ_WBOF01000001.1"/>
</dbReference>
<evidence type="ECO:0000259" key="1">
    <source>
        <dbReference type="PROSITE" id="PS50043"/>
    </source>
</evidence>
<dbReference type="InterPro" id="IPR016032">
    <property type="entry name" value="Sig_transdc_resp-reg_C-effctor"/>
</dbReference>
<dbReference type="PANTHER" id="PTHR34293">
    <property type="entry name" value="HTH-TYPE TRANSCRIPTIONAL REGULATOR TRMBL2"/>
    <property type="match status" value="1"/>
</dbReference>
<dbReference type="AlphaFoldDB" id="A0A6N7KVX0"/>
<comment type="caution">
    <text evidence="2">The sequence shown here is derived from an EMBL/GenBank/DDBJ whole genome shotgun (WGS) entry which is preliminary data.</text>
</comment>
<dbReference type="PANTHER" id="PTHR34293:SF1">
    <property type="entry name" value="HTH-TYPE TRANSCRIPTIONAL REGULATOR TRMBL2"/>
    <property type="match status" value="1"/>
</dbReference>
<dbReference type="Pfam" id="PF00196">
    <property type="entry name" value="GerE"/>
    <property type="match status" value="1"/>
</dbReference>
<name>A0A6N7KVX0_9ACTN</name>
<evidence type="ECO:0000313" key="3">
    <source>
        <dbReference type="Proteomes" id="UP000450000"/>
    </source>
</evidence>
<dbReference type="Proteomes" id="UP000450000">
    <property type="component" value="Unassembled WGS sequence"/>
</dbReference>
<dbReference type="GO" id="GO:0003677">
    <property type="term" value="F:DNA binding"/>
    <property type="evidence" value="ECO:0007669"/>
    <property type="project" value="InterPro"/>
</dbReference>
<dbReference type="InterPro" id="IPR000792">
    <property type="entry name" value="Tscrpt_reg_LuxR_C"/>
</dbReference>
<dbReference type="EMBL" id="WBOF01000001">
    <property type="protein sequence ID" value="MQS15786.1"/>
    <property type="molecule type" value="Genomic_DNA"/>
</dbReference>
<dbReference type="Gene3D" id="1.10.10.10">
    <property type="entry name" value="Winged helix-like DNA-binding domain superfamily/Winged helix DNA-binding domain"/>
    <property type="match status" value="2"/>
</dbReference>
<accession>A0A6N7KVX0</accession>
<dbReference type="GO" id="GO:0006355">
    <property type="term" value="P:regulation of DNA-templated transcription"/>
    <property type="evidence" value="ECO:0007669"/>
    <property type="project" value="InterPro"/>
</dbReference>
<dbReference type="OrthoDB" id="4266042at2"/>
<dbReference type="SUPFAM" id="SSF46894">
    <property type="entry name" value="C-terminal effector domain of the bipartite response regulators"/>
    <property type="match status" value="1"/>
</dbReference>
<dbReference type="InterPro" id="IPR051797">
    <property type="entry name" value="TrmB-like"/>
</dbReference>
<organism evidence="2 3">
    <name type="scientific">Streptomyces kaniharaensis</name>
    <dbReference type="NCBI Taxonomy" id="212423"/>
    <lineage>
        <taxon>Bacteria</taxon>
        <taxon>Bacillati</taxon>
        <taxon>Actinomycetota</taxon>
        <taxon>Actinomycetes</taxon>
        <taxon>Kitasatosporales</taxon>
        <taxon>Streptomycetaceae</taxon>
        <taxon>Streptomyces</taxon>
    </lineage>
</organism>
<dbReference type="SMART" id="SM00421">
    <property type="entry name" value="HTH_LUXR"/>
    <property type="match status" value="1"/>
</dbReference>
<reference evidence="2 3" key="1">
    <citation type="submission" date="2019-09" db="EMBL/GenBank/DDBJ databases">
        <title>Genome Sequences of Streptomyces kaniharaensis ATCC 21070.</title>
        <authorList>
            <person name="Zhu W."/>
            <person name="De Crecy-Lagard V."/>
            <person name="Richards N.G."/>
        </authorList>
    </citation>
    <scope>NUCLEOTIDE SEQUENCE [LARGE SCALE GENOMIC DNA]</scope>
    <source>
        <strain evidence="2 3">SF-557</strain>
    </source>
</reference>
<sequence length="325" mass="34833">MSVTLCLETLDQTVYEEMLSHTALGVDELAAKLDVEPDRIRDCLDRLFALQLVQASFEAPSRFTVVDPVLGMKRLLEQQHEELVRSHRQAAGSQQALIRILAGAGGGAQQADGVERLAGLDSVQGRLERLALEAGDEILTFMPGGPQSPASLEAAVRNDALVLQRGVAIRTIGLDSVRGDAATLRYTRALVGQGGEFRTAAALPTRMVVVDRTYALVPIDPADSRKGALFLSAPGMIAPLLALFEREWGAAVPLGSDPSDASYVPSEQERSLLALLAQGHTDESAAGQLHISARTARRIMAALIERLGARSRFEAGLRAARLGWV</sequence>
<evidence type="ECO:0000313" key="2">
    <source>
        <dbReference type="EMBL" id="MQS15786.1"/>
    </source>
</evidence>